<accession>A0ABP5RDT6</accession>
<evidence type="ECO:0000313" key="4">
    <source>
        <dbReference type="EMBL" id="GAA2259003.1"/>
    </source>
</evidence>
<dbReference type="PANTHER" id="PTHR33969:SF2">
    <property type="entry name" value="SEGREGATION AND CONDENSATION PROTEIN A"/>
    <property type="match status" value="1"/>
</dbReference>
<feature type="compositionally biased region" description="Basic and acidic residues" evidence="3">
    <location>
        <begin position="415"/>
        <end position="429"/>
    </location>
</feature>
<evidence type="ECO:0000256" key="2">
    <source>
        <dbReference type="ARBA" id="ARBA00044777"/>
    </source>
</evidence>
<dbReference type="PANTHER" id="PTHR33969">
    <property type="entry name" value="SEGREGATION AND CONDENSATION PROTEIN A"/>
    <property type="match status" value="1"/>
</dbReference>
<dbReference type="InterPro" id="IPR003768">
    <property type="entry name" value="ScpA"/>
</dbReference>
<dbReference type="RefSeq" id="WP_234847119.1">
    <property type="nucleotide sequence ID" value="NZ_BAAART010000202.1"/>
</dbReference>
<feature type="region of interest" description="Disordered" evidence="3">
    <location>
        <begin position="1"/>
        <end position="101"/>
    </location>
</feature>
<dbReference type="Gene3D" id="6.10.250.2410">
    <property type="match status" value="1"/>
</dbReference>
<comment type="caution">
    <text evidence="4">The sequence shown here is derived from an EMBL/GenBank/DDBJ whole genome shotgun (WGS) entry which is preliminary data.</text>
</comment>
<proteinExistence type="predicted"/>
<keyword evidence="1" id="KW-0159">Chromosome partition</keyword>
<sequence length="429" mass="45809">MTSNASPPPAGGPAGRRRALGRGPGAPRTAPPAEGQEAGPREVERQEVQPREVQPSPSVEEAGPAAAWPLTEEAEPPGPPAARDGTAQPVQEPPETVPYGASPVSAAVASALPAGPVAEPSHPPRTAGPEASPADPVNDRAAPGAVPGSQPPAGDVESADDGVFKVRLANFEGPFDLLLQLISRHKLDVTEVALSKVTDEFMAHIRAMGPDWDLDETTEFLVVAATLLDLKAARLLPAAEVEDEGDLALLEARDLLFARLLQYRAYKQIADIFSGRLDDEARRYPRTVGLEAHHAELLPDVVISIGAEGFAKLAVKAMQPRPKPQVYVDHIHAPLVSVQEQAQIVVARLRELGEAGFRDLVADTDDTLTIVARFLALLELYREKAVALEQERALGDLLVRWTGGDGDETPTVTDEFDRPPEPPKEEKKA</sequence>
<dbReference type="Pfam" id="PF02616">
    <property type="entry name" value="SMC_ScpA"/>
    <property type="match status" value="1"/>
</dbReference>
<protein>
    <recommendedName>
        <fullName evidence="2">Segregation and condensation protein A</fullName>
    </recommendedName>
</protein>
<reference evidence="5" key="1">
    <citation type="journal article" date="2019" name="Int. J. Syst. Evol. Microbiol.">
        <title>The Global Catalogue of Microorganisms (GCM) 10K type strain sequencing project: providing services to taxonomists for standard genome sequencing and annotation.</title>
        <authorList>
            <consortium name="The Broad Institute Genomics Platform"/>
            <consortium name="The Broad Institute Genome Sequencing Center for Infectious Disease"/>
            <person name="Wu L."/>
            <person name="Ma J."/>
        </authorList>
    </citation>
    <scope>NUCLEOTIDE SEQUENCE [LARGE SCALE GENOMIC DNA]</scope>
    <source>
        <strain evidence="5">JCM 3053</strain>
    </source>
</reference>
<feature type="region of interest" description="Disordered" evidence="3">
    <location>
        <begin position="114"/>
        <end position="158"/>
    </location>
</feature>
<gene>
    <name evidence="4" type="ORF">GCM10010104_65320</name>
</gene>
<name>A0ABP5RDT6_9ACTN</name>
<evidence type="ECO:0000256" key="1">
    <source>
        <dbReference type="ARBA" id="ARBA00022829"/>
    </source>
</evidence>
<evidence type="ECO:0000256" key="3">
    <source>
        <dbReference type="SAM" id="MobiDB-lite"/>
    </source>
</evidence>
<dbReference type="EMBL" id="BAAART010000202">
    <property type="protein sequence ID" value="GAA2259003.1"/>
    <property type="molecule type" value="Genomic_DNA"/>
</dbReference>
<feature type="compositionally biased region" description="Basic and acidic residues" evidence="3">
    <location>
        <begin position="39"/>
        <end position="50"/>
    </location>
</feature>
<organism evidence="4 5">
    <name type="scientific">Streptomyces indiaensis</name>
    <dbReference type="NCBI Taxonomy" id="284033"/>
    <lineage>
        <taxon>Bacteria</taxon>
        <taxon>Bacillati</taxon>
        <taxon>Actinomycetota</taxon>
        <taxon>Actinomycetes</taxon>
        <taxon>Kitasatosporales</taxon>
        <taxon>Streptomycetaceae</taxon>
        <taxon>Streptomyces</taxon>
    </lineage>
</organism>
<feature type="region of interest" description="Disordered" evidence="3">
    <location>
        <begin position="403"/>
        <end position="429"/>
    </location>
</feature>
<evidence type="ECO:0000313" key="5">
    <source>
        <dbReference type="Proteomes" id="UP001501474"/>
    </source>
</evidence>
<dbReference type="Proteomes" id="UP001501474">
    <property type="component" value="Unassembled WGS sequence"/>
</dbReference>
<feature type="compositionally biased region" description="Pro residues" evidence="3">
    <location>
        <begin position="1"/>
        <end position="11"/>
    </location>
</feature>
<keyword evidence="5" id="KW-1185">Reference proteome</keyword>